<dbReference type="FunFam" id="2.60.40.10:FF:000425">
    <property type="entry name" value="Myosin light chain kinase"/>
    <property type="match status" value="1"/>
</dbReference>
<dbReference type="PANTHER" id="PTHR47633">
    <property type="entry name" value="IMMUNOGLOBULIN"/>
    <property type="match status" value="1"/>
</dbReference>
<evidence type="ECO:0000256" key="2">
    <source>
        <dbReference type="ARBA" id="ARBA00022490"/>
    </source>
</evidence>
<evidence type="ECO:0000256" key="1">
    <source>
        <dbReference type="ARBA" id="ARBA00004496"/>
    </source>
</evidence>
<dbReference type="InterPro" id="IPR003599">
    <property type="entry name" value="Ig_sub"/>
</dbReference>
<evidence type="ECO:0000313" key="7">
    <source>
        <dbReference type="Proteomes" id="UP000770661"/>
    </source>
</evidence>
<dbReference type="OrthoDB" id="6070751at2759"/>
<dbReference type="PROSITE" id="PS50835">
    <property type="entry name" value="IG_LIKE"/>
    <property type="match status" value="2"/>
</dbReference>
<dbReference type="Pfam" id="PF07679">
    <property type="entry name" value="I-set"/>
    <property type="match status" value="2"/>
</dbReference>
<dbReference type="InterPro" id="IPR007110">
    <property type="entry name" value="Ig-like_dom"/>
</dbReference>
<keyword evidence="3" id="KW-0393">Immunoglobulin domain</keyword>
<dbReference type="GO" id="GO:0045989">
    <property type="term" value="P:positive regulation of striated muscle contraction"/>
    <property type="evidence" value="ECO:0007669"/>
    <property type="project" value="UniProtKB-ARBA"/>
</dbReference>
<organism evidence="6 7">
    <name type="scientific">Chionoecetes opilio</name>
    <name type="common">Atlantic snow crab</name>
    <name type="synonym">Cancer opilio</name>
    <dbReference type="NCBI Taxonomy" id="41210"/>
    <lineage>
        <taxon>Eukaryota</taxon>
        <taxon>Metazoa</taxon>
        <taxon>Ecdysozoa</taxon>
        <taxon>Arthropoda</taxon>
        <taxon>Crustacea</taxon>
        <taxon>Multicrustacea</taxon>
        <taxon>Malacostraca</taxon>
        <taxon>Eumalacostraca</taxon>
        <taxon>Eucarida</taxon>
        <taxon>Decapoda</taxon>
        <taxon>Pleocyemata</taxon>
        <taxon>Brachyura</taxon>
        <taxon>Eubrachyura</taxon>
        <taxon>Majoidea</taxon>
        <taxon>Majidae</taxon>
        <taxon>Chionoecetes</taxon>
    </lineage>
</organism>
<dbReference type="InterPro" id="IPR036179">
    <property type="entry name" value="Ig-like_dom_sf"/>
</dbReference>
<dbReference type="SMART" id="SM00409">
    <property type="entry name" value="IG"/>
    <property type="match status" value="2"/>
</dbReference>
<evidence type="ECO:0000256" key="3">
    <source>
        <dbReference type="ARBA" id="ARBA00023319"/>
    </source>
</evidence>
<evidence type="ECO:0000259" key="5">
    <source>
        <dbReference type="PROSITE" id="PS50835"/>
    </source>
</evidence>
<comment type="subcellular location">
    <subcellularLocation>
        <location evidence="1">Cytoplasm</location>
    </subcellularLocation>
</comment>
<sequence>MYALPAEHAAQHSLAKGMASRYEEQLDVDEMRHDEETLRKFETEQSESTVHGKEIHTSTQRQTQKETQGDLEIHRKITSTDKTEMEHKAKTSERLVSGAPQKPAKPPFFTKKIQPCRAYEREPARFMVEFDGDPMPTVQWYREDFPITSSPDFLIHTFGDKSILTIREVFLEDSGVFAVVAENRGGRAKCSANLVVAERKQSRAGPVPPSFDQTIQDTQSKPGNLMRLDAKILGTSPIDVYWLKNGRKVTQDNRFKILVDGDSYTLMILETVPEDTASYECVAINKAGEGRCQATVEISSTGTTKTQEAPAKPSGPPQAPKIVQKLQAHIVQEGQPVAFHCVIAANPSECLNFIYSLSKWLTSCVTRASVSIPHNLINSCIISNRAQDSVAEGQATHQAQQILYYDS</sequence>
<keyword evidence="2" id="KW-0963">Cytoplasm</keyword>
<feature type="region of interest" description="Disordered" evidence="4">
    <location>
        <begin position="43"/>
        <end position="109"/>
    </location>
</feature>
<dbReference type="GO" id="GO:0005737">
    <property type="term" value="C:cytoplasm"/>
    <property type="evidence" value="ECO:0007669"/>
    <property type="project" value="UniProtKB-SubCell"/>
</dbReference>
<feature type="compositionally biased region" description="Basic and acidic residues" evidence="4">
    <location>
        <begin position="63"/>
        <end position="93"/>
    </location>
</feature>
<gene>
    <name evidence="6" type="primary">sls_6</name>
    <name evidence="6" type="ORF">GWK47_043376</name>
</gene>
<evidence type="ECO:0000313" key="6">
    <source>
        <dbReference type="EMBL" id="KAG0723049.1"/>
    </source>
</evidence>
<dbReference type="PANTHER" id="PTHR47633:SF4">
    <property type="entry name" value="MYOPALLADIN ISOFORM X1"/>
    <property type="match status" value="1"/>
</dbReference>
<evidence type="ECO:0000256" key="4">
    <source>
        <dbReference type="SAM" id="MobiDB-lite"/>
    </source>
</evidence>
<dbReference type="EMBL" id="JACEEZ010008722">
    <property type="protein sequence ID" value="KAG0723049.1"/>
    <property type="molecule type" value="Genomic_DNA"/>
</dbReference>
<dbReference type="AlphaFoldDB" id="A0A8J5CVY6"/>
<proteinExistence type="predicted"/>
<dbReference type="Proteomes" id="UP000770661">
    <property type="component" value="Unassembled WGS sequence"/>
</dbReference>
<dbReference type="InterPro" id="IPR013783">
    <property type="entry name" value="Ig-like_fold"/>
</dbReference>
<dbReference type="GO" id="GO:0060298">
    <property type="term" value="P:positive regulation of sarcomere organization"/>
    <property type="evidence" value="ECO:0007669"/>
    <property type="project" value="UniProtKB-ARBA"/>
</dbReference>
<dbReference type="InterPro" id="IPR013098">
    <property type="entry name" value="Ig_I-set"/>
</dbReference>
<name>A0A8J5CVY6_CHIOP</name>
<dbReference type="GO" id="GO:0040017">
    <property type="term" value="P:positive regulation of locomotion"/>
    <property type="evidence" value="ECO:0007669"/>
    <property type="project" value="UniProtKB-ARBA"/>
</dbReference>
<feature type="domain" description="Ig-like" evidence="5">
    <location>
        <begin position="116"/>
        <end position="195"/>
    </location>
</feature>
<feature type="region of interest" description="Disordered" evidence="4">
    <location>
        <begin position="1"/>
        <end position="21"/>
    </location>
</feature>
<keyword evidence="7" id="KW-1185">Reference proteome</keyword>
<dbReference type="SUPFAM" id="SSF48726">
    <property type="entry name" value="Immunoglobulin"/>
    <property type="match status" value="2"/>
</dbReference>
<accession>A0A8J5CVY6</accession>
<comment type="caution">
    <text evidence="6">The sequence shown here is derived from an EMBL/GenBank/DDBJ whole genome shotgun (WGS) entry which is preliminary data.</text>
</comment>
<feature type="domain" description="Ig-like" evidence="5">
    <location>
        <begin position="209"/>
        <end position="299"/>
    </location>
</feature>
<reference evidence="6" key="1">
    <citation type="submission" date="2020-07" db="EMBL/GenBank/DDBJ databases">
        <title>The High-quality genome of the commercially important snow crab, Chionoecetes opilio.</title>
        <authorList>
            <person name="Jeong J.-H."/>
            <person name="Ryu S."/>
        </authorList>
    </citation>
    <scope>NUCLEOTIDE SEQUENCE</scope>
    <source>
        <strain evidence="6">MADBK_172401_WGS</strain>
        <tissue evidence="6">Digestive gland</tissue>
    </source>
</reference>
<protein>
    <submittedName>
        <fullName evidence="6">Titin</fullName>
    </submittedName>
</protein>
<dbReference type="Gene3D" id="2.60.40.10">
    <property type="entry name" value="Immunoglobulins"/>
    <property type="match status" value="2"/>
</dbReference>
<feature type="region of interest" description="Disordered" evidence="4">
    <location>
        <begin position="300"/>
        <end position="319"/>
    </location>
</feature>
<dbReference type="FunFam" id="2.60.40.10:FF:000107">
    <property type="entry name" value="Myosin, light chain kinase a"/>
    <property type="match status" value="1"/>
</dbReference>